<keyword evidence="3" id="KW-1185">Reference proteome</keyword>
<evidence type="ECO:0000256" key="1">
    <source>
        <dbReference type="SAM" id="SignalP"/>
    </source>
</evidence>
<feature type="chain" id="PRO_5040847381" evidence="1">
    <location>
        <begin position="32"/>
        <end position="274"/>
    </location>
</feature>
<reference evidence="2" key="1">
    <citation type="submission" date="2022-01" db="EMBL/GenBank/DDBJ databases">
        <title>Whole genome-based taxonomy of the Shewanellaceae.</title>
        <authorList>
            <person name="Martin-Rodriguez A.J."/>
        </authorList>
    </citation>
    <scope>NUCLEOTIDE SEQUENCE</scope>
    <source>
        <strain evidence="2">DSM 16422</strain>
    </source>
</reference>
<dbReference type="GO" id="GO:0008237">
    <property type="term" value="F:metallopeptidase activity"/>
    <property type="evidence" value="ECO:0007669"/>
    <property type="project" value="InterPro"/>
</dbReference>
<sequence length="274" mass="30479">MNGKIIKSNLTTLRQLLKFATIALISMSASAAWAGKTPPPPSWNPEYQGSILIVSDSSAKMSSQRLEQFAKNSLASLNHALKTSEVNIKFTLAGIKVYPDKRFNSFDEYYRDDDIYFLKRNTGADIVYIVAELDLAKNKRCGLANVTNINLGAYAAGRPEIVDINTVLFAAGVAGGFTPCTTRTFNHEIGHTLGLNHSSEEAEADYGKRKKYAAGFYKYNFSTLMSVKGYIQNKRNRFSNPNQKCGSSKCGNTETADAVRYMNERIPSRFYKKQ</sequence>
<dbReference type="Gene3D" id="3.40.390.10">
    <property type="entry name" value="Collagenase (Catalytic Domain)"/>
    <property type="match status" value="1"/>
</dbReference>
<dbReference type="AlphaFoldDB" id="A0A9X2CMW8"/>
<comment type="caution">
    <text evidence="2">The sequence shown here is derived from an EMBL/GenBank/DDBJ whole genome shotgun (WGS) entry which is preliminary data.</text>
</comment>
<protein>
    <submittedName>
        <fullName evidence="2">M12 family metallo-peptidase</fullName>
    </submittedName>
</protein>
<proteinExistence type="predicted"/>
<name>A0A9X2CMW8_9GAMM</name>
<dbReference type="Pfam" id="PF13582">
    <property type="entry name" value="Reprolysin_3"/>
    <property type="match status" value="1"/>
</dbReference>
<organism evidence="2 3">
    <name type="scientific">Shewanella gaetbuli</name>
    <dbReference type="NCBI Taxonomy" id="220752"/>
    <lineage>
        <taxon>Bacteria</taxon>
        <taxon>Pseudomonadati</taxon>
        <taxon>Pseudomonadota</taxon>
        <taxon>Gammaproteobacteria</taxon>
        <taxon>Alteromonadales</taxon>
        <taxon>Shewanellaceae</taxon>
        <taxon>Shewanella</taxon>
    </lineage>
</organism>
<dbReference type="EMBL" id="JAKIKP010000015">
    <property type="protein sequence ID" value="MCL1144079.1"/>
    <property type="molecule type" value="Genomic_DNA"/>
</dbReference>
<gene>
    <name evidence="2" type="ORF">L2672_15485</name>
</gene>
<keyword evidence="1" id="KW-0732">Signal</keyword>
<dbReference type="SUPFAM" id="SSF55486">
    <property type="entry name" value="Metalloproteases ('zincins'), catalytic domain"/>
    <property type="match status" value="1"/>
</dbReference>
<dbReference type="RefSeq" id="WP_248996748.1">
    <property type="nucleotide sequence ID" value="NZ_JAKIKP010000015.1"/>
</dbReference>
<evidence type="ECO:0000313" key="3">
    <source>
        <dbReference type="Proteomes" id="UP001139333"/>
    </source>
</evidence>
<feature type="signal peptide" evidence="1">
    <location>
        <begin position="1"/>
        <end position="31"/>
    </location>
</feature>
<dbReference type="InterPro" id="IPR024079">
    <property type="entry name" value="MetalloPept_cat_dom_sf"/>
</dbReference>
<dbReference type="Proteomes" id="UP001139333">
    <property type="component" value="Unassembled WGS sequence"/>
</dbReference>
<evidence type="ECO:0000313" key="2">
    <source>
        <dbReference type="EMBL" id="MCL1144079.1"/>
    </source>
</evidence>
<accession>A0A9X2CMW8</accession>